<feature type="transmembrane region" description="Helical" evidence="1">
    <location>
        <begin position="20"/>
        <end position="41"/>
    </location>
</feature>
<keyword evidence="1" id="KW-0472">Membrane</keyword>
<reference evidence="2" key="1">
    <citation type="journal article" date="2020" name="mSystems">
        <title>Genome- and Community-Level Interaction Insights into Carbon Utilization and Element Cycling Functions of Hydrothermarchaeota in Hydrothermal Sediment.</title>
        <authorList>
            <person name="Zhou Z."/>
            <person name="Liu Y."/>
            <person name="Xu W."/>
            <person name="Pan J."/>
            <person name="Luo Z.H."/>
            <person name="Li M."/>
        </authorList>
    </citation>
    <scope>NUCLEOTIDE SEQUENCE [LARGE SCALE GENOMIC DNA]</scope>
    <source>
        <strain evidence="2">SpSt-6</strain>
    </source>
</reference>
<dbReference type="AlphaFoldDB" id="A0A7C4NX17"/>
<evidence type="ECO:0000313" key="2">
    <source>
        <dbReference type="EMBL" id="HGQ86245.1"/>
    </source>
</evidence>
<keyword evidence="1" id="KW-1133">Transmembrane helix</keyword>
<dbReference type="EMBL" id="DSZN01000123">
    <property type="protein sequence ID" value="HGQ86245.1"/>
    <property type="molecule type" value="Genomic_DNA"/>
</dbReference>
<evidence type="ECO:0008006" key="3">
    <source>
        <dbReference type="Google" id="ProtNLM"/>
    </source>
</evidence>
<evidence type="ECO:0000256" key="1">
    <source>
        <dbReference type="SAM" id="Phobius"/>
    </source>
</evidence>
<proteinExistence type="predicted"/>
<feature type="transmembrane region" description="Helical" evidence="1">
    <location>
        <begin position="112"/>
        <end position="133"/>
    </location>
</feature>
<sequence length="137" mass="15537">MTQNKYVKEEQIAYANLLDIGMKLGLIALIITFIIYLLGLLPNQIPINELPNLWKLRAHEFIEKTGLPTGWGWLKNINKGDYLNYIPIAFLGGLTILCYIRILPIFIKKKDTAYTILTLLEILVLVLAAIGIFKVGH</sequence>
<gene>
    <name evidence="2" type="ORF">ENT66_08210</name>
</gene>
<feature type="transmembrane region" description="Helical" evidence="1">
    <location>
        <begin position="82"/>
        <end position="100"/>
    </location>
</feature>
<organism evidence="2">
    <name type="scientific">Thermodesulfobacterium geofontis</name>
    <dbReference type="NCBI Taxonomy" id="1295609"/>
    <lineage>
        <taxon>Bacteria</taxon>
        <taxon>Pseudomonadati</taxon>
        <taxon>Thermodesulfobacteriota</taxon>
        <taxon>Thermodesulfobacteria</taxon>
        <taxon>Thermodesulfobacteriales</taxon>
        <taxon>Thermodesulfobacteriaceae</taxon>
        <taxon>Thermodesulfobacterium</taxon>
    </lineage>
</organism>
<accession>A0A7C4NX17</accession>
<comment type="caution">
    <text evidence="2">The sequence shown here is derived from an EMBL/GenBank/DDBJ whole genome shotgun (WGS) entry which is preliminary data.</text>
</comment>
<protein>
    <recommendedName>
        <fullName evidence="3">DUF1634 domain-containing protein</fullName>
    </recommendedName>
</protein>
<keyword evidence="1" id="KW-0812">Transmembrane</keyword>
<name>A0A7C4NX17_9BACT</name>